<evidence type="ECO:0000259" key="4">
    <source>
        <dbReference type="Pfam" id="PF25007"/>
    </source>
</evidence>
<evidence type="ECO:0000313" key="6">
    <source>
        <dbReference type="Proteomes" id="UP000507470"/>
    </source>
</evidence>
<dbReference type="Proteomes" id="UP000507470">
    <property type="component" value="Unassembled WGS sequence"/>
</dbReference>
<name>A0A6J8D9Y6_MYTCO</name>
<feature type="domain" description="Dynein heavy chain hydrolytic ATP-binding dynein motor region" evidence="3">
    <location>
        <begin position="494"/>
        <end position="543"/>
    </location>
</feature>
<dbReference type="InterPro" id="IPR043157">
    <property type="entry name" value="Dynein_AAA1S"/>
</dbReference>
<reference evidence="5 6" key="1">
    <citation type="submission" date="2020-06" db="EMBL/GenBank/DDBJ databases">
        <authorList>
            <person name="Li R."/>
            <person name="Bekaert M."/>
        </authorList>
    </citation>
    <scope>NUCLEOTIDE SEQUENCE [LARGE SCALE GENOMIC DNA]</scope>
    <source>
        <strain evidence="6">wild</strain>
    </source>
</reference>
<evidence type="ECO:0000313" key="5">
    <source>
        <dbReference type="EMBL" id="CAC5405508.1"/>
    </source>
</evidence>
<proteinExistence type="predicted"/>
<evidence type="ECO:0000256" key="1">
    <source>
        <dbReference type="SAM" id="MobiDB-lite"/>
    </source>
</evidence>
<feature type="compositionally biased region" description="Polar residues" evidence="1">
    <location>
        <begin position="7"/>
        <end position="23"/>
    </location>
</feature>
<dbReference type="Pfam" id="PF25007">
    <property type="entry name" value="DYH2-5-8_CC"/>
    <property type="match status" value="1"/>
</dbReference>
<accession>A0A6J8D9Y6</accession>
<dbReference type="Pfam" id="PF12774">
    <property type="entry name" value="AAA_6"/>
    <property type="match status" value="1"/>
</dbReference>
<dbReference type="InterPro" id="IPR056759">
    <property type="entry name" value="DYH2-5-8_CC"/>
</dbReference>
<dbReference type="GO" id="GO:0007018">
    <property type="term" value="P:microtubule-based movement"/>
    <property type="evidence" value="ECO:0007669"/>
    <property type="project" value="InterPro"/>
</dbReference>
<organism evidence="5 6">
    <name type="scientific">Mytilus coruscus</name>
    <name type="common">Sea mussel</name>
    <dbReference type="NCBI Taxonomy" id="42192"/>
    <lineage>
        <taxon>Eukaryota</taxon>
        <taxon>Metazoa</taxon>
        <taxon>Spiralia</taxon>
        <taxon>Lophotrochozoa</taxon>
        <taxon>Mollusca</taxon>
        <taxon>Bivalvia</taxon>
        <taxon>Autobranchia</taxon>
        <taxon>Pteriomorphia</taxon>
        <taxon>Mytilida</taxon>
        <taxon>Mytiloidea</taxon>
        <taxon>Mytilidae</taxon>
        <taxon>Mytilinae</taxon>
        <taxon>Mytilus</taxon>
    </lineage>
</organism>
<dbReference type="PANTHER" id="PTHR46532:SF11">
    <property type="entry name" value="DYNEIN AXONEMAL HEAVY CHAIN 12"/>
    <property type="match status" value="1"/>
</dbReference>
<sequence>MSEKGSRTGTPNTKRGSKASTPKGSKAGTPKGSKSNTPLPSLESAVSAANGLAEQDDTAGGASAMIHWARQIKEVLTTQDAFEMAENSGPLDEIQFWKNRCSDLTGISTQLDKVGVKKITEILTCAKSSYVAPFLKLSGEIKICDAQIHFARRQDGSKTEMPHFAGQKGPEIARSLQEIEAVFEKNLSQLRAVKKTILDVKATSWHDDYNRFRGGIKDLEVMMQNIITSAFDTVTTVDGGVELLDIFMHLASREICDAQIHFARRQDGSKTEMPHFAGQKGPEIARSLQEIEAVFEKNLSQLRAVKKTILDVKATSWHDDYNRNLLKMFQEIHYWERLMFEIPHYAVDVYNKREDLRGLREHVLLVVRDYNSVSKIPQTLDELGNSLNLWEKLSTGLCETEAKFPPLQDQFNILEKYEVPVEEEDKNWEVVESSKNRVDQFKRTMPLVVDLKNPAMRPRHWEKIQHGMQWQATAMKSGDDEKIEFLTAVPLDGQVEVLLASMKDMNLAKMTSADLPLINGIMSDLFPGIETPVADYAKMYQLVVINNCPHSQKRIL</sequence>
<keyword evidence="6" id="KW-1185">Reference proteome</keyword>
<evidence type="ECO:0000259" key="2">
    <source>
        <dbReference type="Pfam" id="PF08385"/>
    </source>
</evidence>
<dbReference type="PANTHER" id="PTHR46532">
    <property type="entry name" value="MALE FERTILITY FACTOR KL5"/>
    <property type="match status" value="1"/>
</dbReference>
<feature type="domain" description="Dynein axonemal heavy chain 2/5/8 coiled-coil" evidence="4">
    <location>
        <begin position="368"/>
        <end position="426"/>
    </location>
</feature>
<dbReference type="GO" id="GO:0045505">
    <property type="term" value="F:dynein intermediate chain binding"/>
    <property type="evidence" value="ECO:0007669"/>
    <property type="project" value="InterPro"/>
</dbReference>
<dbReference type="GO" id="GO:0005858">
    <property type="term" value="C:axonemal dynein complex"/>
    <property type="evidence" value="ECO:0007669"/>
    <property type="project" value="TreeGrafter"/>
</dbReference>
<feature type="domain" description="Dynein heavy chain tail" evidence="2">
    <location>
        <begin position="142"/>
        <end position="260"/>
    </location>
</feature>
<dbReference type="InterPro" id="IPR026983">
    <property type="entry name" value="DHC"/>
</dbReference>
<gene>
    <name evidence="5" type="ORF">MCOR_39187</name>
</gene>
<dbReference type="Gene3D" id="1.10.8.710">
    <property type="match status" value="1"/>
</dbReference>
<dbReference type="EMBL" id="CACVKT020007119">
    <property type="protein sequence ID" value="CAC5405508.1"/>
    <property type="molecule type" value="Genomic_DNA"/>
</dbReference>
<dbReference type="GO" id="GO:0051959">
    <property type="term" value="F:dynein light intermediate chain binding"/>
    <property type="evidence" value="ECO:0007669"/>
    <property type="project" value="InterPro"/>
</dbReference>
<dbReference type="InterPro" id="IPR013594">
    <property type="entry name" value="Dynein_heavy_tail"/>
</dbReference>
<dbReference type="AlphaFoldDB" id="A0A6J8D9Y6"/>
<dbReference type="Pfam" id="PF08385">
    <property type="entry name" value="DHC_N1"/>
    <property type="match status" value="1"/>
</dbReference>
<feature type="region of interest" description="Disordered" evidence="1">
    <location>
        <begin position="1"/>
        <end position="49"/>
    </location>
</feature>
<dbReference type="InterPro" id="IPR035699">
    <property type="entry name" value="AAA_6"/>
</dbReference>
<protein>
    <submittedName>
        <fullName evidence="5">DNAH</fullName>
    </submittedName>
</protein>
<dbReference type="OrthoDB" id="10251809at2759"/>
<evidence type="ECO:0000259" key="3">
    <source>
        <dbReference type="Pfam" id="PF12774"/>
    </source>
</evidence>
<dbReference type="GO" id="GO:0005524">
    <property type="term" value="F:ATP binding"/>
    <property type="evidence" value="ECO:0007669"/>
    <property type="project" value="InterPro"/>
</dbReference>